<proteinExistence type="inferred from homology"/>
<feature type="domain" description="HTH araC/xylS-type" evidence="11">
    <location>
        <begin position="14"/>
        <end position="111"/>
    </location>
</feature>
<dbReference type="InterPro" id="IPR009057">
    <property type="entry name" value="Homeodomain-like_sf"/>
</dbReference>
<dbReference type="SUPFAM" id="SSF53155">
    <property type="entry name" value="Methylated DNA-protein cysteine methyltransferase domain"/>
    <property type="match status" value="1"/>
</dbReference>
<evidence type="ECO:0000256" key="3">
    <source>
        <dbReference type="ARBA" id="ARBA00011918"/>
    </source>
</evidence>
<dbReference type="PROSITE" id="PS01124">
    <property type="entry name" value="HTH_ARAC_FAMILY_2"/>
    <property type="match status" value="1"/>
</dbReference>
<keyword evidence="8" id="KW-0804">Transcription</keyword>
<comment type="similarity">
    <text evidence="2">Belongs to the MGMT family.</text>
</comment>
<dbReference type="PANTHER" id="PTHR10815">
    <property type="entry name" value="METHYLATED-DNA--PROTEIN-CYSTEINE METHYLTRANSFERASE"/>
    <property type="match status" value="1"/>
</dbReference>
<dbReference type="SUPFAM" id="SSF46689">
    <property type="entry name" value="Homeodomain-like"/>
    <property type="match status" value="1"/>
</dbReference>
<dbReference type="PROSITE" id="PS00374">
    <property type="entry name" value="MGMT"/>
    <property type="match status" value="1"/>
</dbReference>
<dbReference type="AlphaFoldDB" id="A0A9E8KJA1"/>
<dbReference type="EMBL" id="CP101527">
    <property type="protein sequence ID" value="UZW74811.1"/>
    <property type="molecule type" value="Genomic_DNA"/>
</dbReference>
<dbReference type="KEGG" id="asem:NNL22_17595"/>
<keyword evidence="5 12" id="KW-0808">Transferase</keyword>
<dbReference type="RefSeq" id="WP_251810238.1">
    <property type="nucleotide sequence ID" value="NZ_CP101527.1"/>
</dbReference>
<dbReference type="GO" id="GO:0006281">
    <property type="term" value="P:DNA repair"/>
    <property type="evidence" value="ECO:0007669"/>
    <property type="project" value="UniProtKB-KW"/>
</dbReference>
<dbReference type="Pfam" id="PF01035">
    <property type="entry name" value="DNA_binding_1"/>
    <property type="match status" value="1"/>
</dbReference>
<evidence type="ECO:0000256" key="2">
    <source>
        <dbReference type="ARBA" id="ARBA00008711"/>
    </source>
</evidence>
<evidence type="ECO:0000256" key="5">
    <source>
        <dbReference type="ARBA" id="ARBA00022679"/>
    </source>
</evidence>
<dbReference type="InterPro" id="IPR014048">
    <property type="entry name" value="MethylDNA_cys_MeTrfase_DNA-bd"/>
</dbReference>
<dbReference type="GO" id="GO:0032259">
    <property type="term" value="P:methylation"/>
    <property type="evidence" value="ECO:0007669"/>
    <property type="project" value="UniProtKB-KW"/>
</dbReference>
<gene>
    <name evidence="12" type="ORF">NNL22_17595</name>
</gene>
<dbReference type="Gene3D" id="1.10.10.60">
    <property type="entry name" value="Homeodomain-like"/>
    <property type="match status" value="1"/>
</dbReference>
<dbReference type="Proteomes" id="UP001164472">
    <property type="component" value="Chromosome"/>
</dbReference>
<dbReference type="InterPro" id="IPR001497">
    <property type="entry name" value="MethylDNA_cys_MeTrfase_AS"/>
</dbReference>
<dbReference type="GO" id="GO:0003700">
    <property type="term" value="F:DNA-binding transcription factor activity"/>
    <property type="evidence" value="ECO:0007669"/>
    <property type="project" value="InterPro"/>
</dbReference>
<evidence type="ECO:0000313" key="13">
    <source>
        <dbReference type="Proteomes" id="UP001164472"/>
    </source>
</evidence>
<accession>A0A9E8KJA1</accession>
<dbReference type="PANTHER" id="PTHR10815:SF14">
    <property type="entry name" value="BIFUNCTIONAL TRANSCRIPTIONAL ACTIVATOR_DNA REPAIR ENZYME ADA"/>
    <property type="match status" value="1"/>
</dbReference>
<name>A0A9E8KJA1_9ALTE</name>
<dbReference type="SUPFAM" id="SSF46767">
    <property type="entry name" value="Methylated DNA-protein cysteine methyltransferase, C-terminal domain"/>
    <property type="match status" value="1"/>
</dbReference>
<dbReference type="InterPro" id="IPR036388">
    <property type="entry name" value="WH-like_DNA-bd_sf"/>
</dbReference>
<keyword evidence="13" id="KW-1185">Reference proteome</keyword>
<dbReference type="InterPro" id="IPR036631">
    <property type="entry name" value="MGMT_N_sf"/>
</dbReference>
<keyword evidence="9" id="KW-0234">DNA repair</keyword>
<evidence type="ECO:0000256" key="9">
    <source>
        <dbReference type="ARBA" id="ARBA00023204"/>
    </source>
</evidence>
<evidence type="ECO:0000313" key="12">
    <source>
        <dbReference type="EMBL" id="UZW74811.1"/>
    </source>
</evidence>
<evidence type="ECO:0000256" key="1">
    <source>
        <dbReference type="ARBA" id="ARBA00001286"/>
    </source>
</evidence>
<protein>
    <recommendedName>
        <fullName evidence="3">methylated-DNA--[protein]-cysteine S-methyltransferase</fullName>
        <ecNumber evidence="3">2.1.1.63</ecNumber>
    </recommendedName>
</protein>
<dbReference type="InterPro" id="IPR036217">
    <property type="entry name" value="MethylDNA_cys_MeTrfase_DNAb"/>
</dbReference>
<dbReference type="Pfam" id="PF12833">
    <property type="entry name" value="HTH_18"/>
    <property type="match status" value="1"/>
</dbReference>
<evidence type="ECO:0000256" key="7">
    <source>
        <dbReference type="ARBA" id="ARBA00023015"/>
    </source>
</evidence>
<dbReference type="InterPro" id="IPR018060">
    <property type="entry name" value="HTH_AraC"/>
</dbReference>
<dbReference type="FunFam" id="1.10.10.10:FF:000214">
    <property type="entry name" value="Methylated-DNA--protein-cysteine methyltransferase"/>
    <property type="match status" value="1"/>
</dbReference>
<dbReference type="EC" id="2.1.1.63" evidence="3"/>
<sequence>MTTSSNKERSRLLVEVVRYIESHADEPLTLSLLGNMVKLSPSRLQRIFKAEFGLSPKAYQDAVRLRHFKQSLKKGDSVTEAIFSAGYGSVSRVYGETTRNIGMTPKSYRSGGAGEVINYACKNTSLGLMAMAATSKGVCFVQFGEDEESLLMALKDEFPKAELLPSPAQSSVDLNNWIDALNQHISQGAARPDIPLDIRGTAFQMQVWQFLLSIPEGTVISYSQLAEQIGRPKAFRAAASACGANRIGVLIPCHRVLRGDGSLGGYRWGLERKQALLDAEKSKRLNITSL</sequence>
<organism evidence="12 13">
    <name type="scientific">Alkalimarinus sediminis</name>
    <dbReference type="NCBI Taxonomy" id="1632866"/>
    <lineage>
        <taxon>Bacteria</taxon>
        <taxon>Pseudomonadati</taxon>
        <taxon>Pseudomonadota</taxon>
        <taxon>Gammaproteobacteria</taxon>
        <taxon>Alteromonadales</taxon>
        <taxon>Alteromonadaceae</taxon>
        <taxon>Alkalimarinus</taxon>
    </lineage>
</organism>
<reference evidence="12" key="1">
    <citation type="submission" date="2022-07" db="EMBL/GenBank/DDBJ databases">
        <title>Alkalimarinus sp. nov., isolated from gut of a Alitta virens.</title>
        <authorList>
            <person name="Yang A.I."/>
            <person name="Shin N.-R."/>
        </authorList>
    </citation>
    <scope>NUCLEOTIDE SEQUENCE</scope>
    <source>
        <strain evidence="12">FA028</strain>
    </source>
</reference>
<keyword evidence="7" id="KW-0805">Transcription regulation</keyword>
<dbReference type="GO" id="GO:0043565">
    <property type="term" value="F:sequence-specific DNA binding"/>
    <property type="evidence" value="ECO:0007669"/>
    <property type="project" value="InterPro"/>
</dbReference>
<evidence type="ECO:0000256" key="10">
    <source>
        <dbReference type="ARBA" id="ARBA00049348"/>
    </source>
</evidence>
<dbReference type="Gene3D" id="1.10.10.10">
    <property type="entry name" value="Winged helix-like DNA-binding domain superfamily/Winged helix DNA-binding domain"/>
    <property type="match status" value="1"/>
</dbReference>
<comment type="catalytic activity">
    <reaction evidence="1">
        <text>a 4-O-methyl-thymidine in DNA + L-cysteinyl-[protein] = a thymidine in DNA + S-methyl-L-cysteinyl-[protein]</text>
        <dbReference type="Rhea" id="RHEA:53428"/>
        <dbReference type="Rhea" id="RHEA-COMP:10131"/>
        <dbReference type="Rhea" id="RHEA-COMP:10132"/>
        <dbReference type="Rhea" id="RHEA-COMP:13555"/>
        <dbReference type="Rhea" id="RHEA-COMP:13556"/>
        <dbReference type="ChEBI" id="CHEBI:29950"/>
        <dbReference type="ChEBI" id="CHEBI:82612"/>
        <dbReference type="ChEBI" id="CHEBI:137386"/>
        <dbReference type="ChEBI" id="CHEBI:137387"/>
        <dbReference type="EC" id="2.1.1.63"/>
    </reaction>
</comment>
<evidence type="ECO:0000256" key="6">
    <source>
        <dbReference type="ARBA" id="ARBA00022763"/>
    </source>
</evidence>
<keyword evidence="4 12" id="KW-0489">Methyltransferase</keyword>
<dbReference type="NCBIfam" id="TIGR00589">
    <property type="entry name" value="ogt"/>
    <property type="match status" value="1"/>
</dbReference>
<dbReference type="SMART" id="SM00342">
    <property type="entry name" value="HTH_ARAC"/>
    <property type="match status" value="1"/>
</dbReference>
<keyword evidence="6" id="KW-0227">DNA damage</keyword>
<comment type="catalytic activity">
    <reaction evidence="10">
        <text>a 6-O-methyl-2'-deoxyguanosine in DNA + L-cysteinyl-[protein] = S-methyl-L-cysteinyl-[protein] + a 2'-deoxyguanosine in DNA</text>
        <dbReference type="Rhea" id="RHEA:24000"/>
        <dbReference type="Rhea" id="RHEA-COMP:10131"/>
        <dbReference type="Rhea" id="RHEA-COMP:10132"/>
        <dbReference type="Rhea" id="RHEA-COMP:11367"/>
        <dbReference type="Rhea" id="RHEA-COMP:11368"/>
        <dbReference type="ChEBI" id="CHEBI:29950"/>
        <dbReference type="ChEBI" id="CHEBI:82612"/>
        <dbReference type="ChEBI" id="CHEBI:85445"/>
        <dbReference type="ChEBI" id="CHEBI:85448"/>
        <dbReference type="EC" id="2.1.1.63"/>
    </reaction>
</comment>
<dbReference type="Gene3D" id="3.30.160.70">
    <property type="entry name" value="Methylated DNA-protein cysteine methyltransferase domain"/>
    <property type="match status" value="1"/>
</dbReference>
<dbReference type="GO" id="GO:0003908">
    <property type="term" value="F:methylated-DNA-[protein]-cysteine S-methyltransferase activity"/>
    <property type="evidence" value="ECO:0007669"/>
    <property type="project" value="UniProtKB-EC"/>
</dbReference>
<evidence type="ECO:0000256" key="8">
    <source>
        <dbReference type="ARBA" id="ARBA00023163"/>
    </source>
</evidence>
<dbReference type="CDD" id="cd06445">
    <property type="entry name" value="ATase"/>
    <property type="match status" value="1"/>
</dbReference>
<evidence type="ECO:0000256" key="4">
    <source>
        <dbReference type="ARBA" id="ARBA00022603"/>
    </source>
</evidence>
<evidence type="ECO:0000259" key="11">
    <source>
        <dbReference type="PROSITE" id="PS01124"/>
    </source>
</evidence>